<evidence type="ECO:0000256" key="2">
    <source>
        <dbReference type="ARBA" id="ARBA00023125"/>
    </source>
</evidence>
<dbReference type="InterPro" id="IPR046335">
    <property type="entry name" value="LacI/GalR-like_sensor"/>
</dbReference>
<dbReference type="GO" id="GO:0000976">
    <property type="term" value="F:transcription cis-regulatory region binding"/>
    <property type="evidence" value="ECO:0007669"/>
    <property type="project" value="TreeGrafter"/>
</dbReference>
<keyword evidence="6" id="KW-1185">Reference proteome</keyword>
<dbReference type="InterPro" id="IPR010982">
    <property type="entry name" value="Lambda_DNA-bd_dom_sf"/>
</dbReference>
<dbReference type="SMART" id="SM00354">
    <property type="entry name" value="HTH_LACI"/>
    <property type="match status" value="1"/>
</dbReference>
<name>A0A2T0MFC6_9FLAO</name>
<keyword evidence="1" id="KW-0805">Transcription regulation</keyword>
<dbReference type="Pfam" id="PF00356">
    <property type="entry name" value="LacI"/>
    <property type="match status" value="1"/>
</dbReference>
<reference evidence="5 6" key="1">
    <citation type="submission" date="2018-03" db="EMBL/GenBank/DDBJ databases">
        <title>Genomic Encyclopedia of Archaeal and Bacterial Type Strains, Phase II (KMG-II): from individual species to whole genera.</title>
        <authorList>
            <person name="Goeker M."/>
        </authorList>
    </citation>
    <scope>NUCLEOTIDE SEQUENCE [LARGE SCALE GENOMIC DNA]</scope>
    <source>
        <strain evidence="5 6">DSM 25027</strain>
    </source>
</reference>
<feature type="domain" description="HTH lacI-type" evidence="4">
    <location>
        <begin position="7"/>
        <end position="61"/>
    </location>
</feature>
<dbReference type="Proteomes" id="UP000237640">
    <property type="component" value="Unassembled WGS sequence"/>
</dbReference>
<dbReference type="PANTHER" id="PTHR30146">
    <property type="entry name" value="LACI-RELATED TRANSCRIPTIONAL REPRESSOR"/>
    <property type="match status" value="1"/>
</dbReference>
<evidence type="ECO:0000313" key="6">
    <source>
        <dbReference type="Proteomes" id="UP000237640"/>
    </source>
</evidence>
<dbReference type="CDD" id="cd06267">
    <property type="entry name" value="PBP1_LacI_sugar_binding-like"/>
    <property type="match status" value="1"/>
</dbReference>
<dbReference type="GO" id="GO:0003700">
    <property type="term" value="F:DNA-binding transcription factor activity"/>
    <property type="evidence" value="ECO:0007669"/>
    <property type="project" value="TreeGrafter"/>
</dbReference>
<dbReference type="SUPFAM" id="SSF47413">
    <property type="entry name" value="lambda repressor-like DNA-binding domains"/>
    <property type="match status" value="1"/>
</dbReference>
<dbReference type="CDD" id="cd01392">
    <property type="entry name" value="HTH_LacI"/>
    <property type="match status" value="1"/>
</dbReference>
<evidence type="ECO:0000313" key="5">
    <source>
        <dbReference type="EMBL" id="PRX56287.1"/>
    </source>
</evidence>
<dbReference type="InterPro" id="IPR000843">
    <property type="entry name" value="HTH_LacI"/>
</dbReference>
<sequence>MENTKKTTIHDIAEKLNVTASTVSRALNGNPRISDTTRKAVLKTARELNYEPNQIASALRSGRTQLIGMLVPTINRAFFSSIIRGVEEVANSLDYRVIVSQSNEVFDNEENAVKAFLNARVDGIIASIGKNTQQFDHYEQVLERGLPLVLFDRTTPNLQTSQVVIDDYQGAYLATSHLIEQGCTRIAHFTTERKIDIYKERYRGYVNALEDHGIERDETLIFSGNLQLEDGRSHAQDLLNSGADFDAIFSASDYAAMGAMQVLKEKGLKIPEDVALVGFLNEPFTSFTDPPLTSVNQFPIEMGHTAANLFFNALNSEKKEIVPKKTVLQPELIVRASSLKKKS</sequence>
<dbReference type="AlphaFoldDB" id="A0A2T0MFC6"/>
<proteinExistence type="predicted"/>
<dbReference type="SUPFAM" id="SSF53822">
    <property type="entry name" value="Periplasmic binding protein-like I"/>
    <property type="match status" value="1"/>
</dbReference>
<accession>A0A2T0MFC6</accession>
<keyword evidence="3" id="KW-0804">Transcription</keyword>
<evidence type="ECO:0000256" key="3">
    <source>
        <dbReference type="ARBA" id="ARBA00023163"/>
    </source>
</evidence>
<keyword evidence="2" id="KW-0238">DNA-binding</keyword>
<gene>
    <name evidence="5" type="ORF">CLV81_0282</name>
</gene>
<protein>
    <submittedName>
        <fullName evidence="5">LacI family transcriptional regulator</fullName>
    </submittedName>
</protein>
<dbReference type="Pfam" id="PF13377">
    <property type="entry name" value="Peripla_BP_3"/>
    <property type="match status" value="1"/>
</dbReference>
<evidence type="ECO:0000256" key="1">
    <source>
        <dbReference type="ARBA" id="ARBA00023015"/>
    </source>
</evidence>
<dbReference type="Gene3D" id="1.10.260.40">
    <property type="entry name" value="lambda repressor-like DNA-binding domains"/>
    <property type="match status" value="1"/>
</dbReference>
<evidence type="ECO:0000259" key="4">
    <source>
        <dbReference type="PROSITE" id="PS50932"/>
    </source>
</evidence>
<dbReference type="EMBL" id="PVYX01000001">
    <property type="protein sequence ID" value="PRX56287.1"/>
    <property type="molecule type" value="Genomic_DNA"/>
</dbReference>
<dbReference type="RefSeq" id="WP_106143278.1">
    <property type="nucleotide sequence ID" value="NZ_PVYX01000001.1"/>
</dbReference>
<dbReference type="Gene3D" id="3.40.50.2300">
    <property type="match status" value="2"/>
</dbReference>
<dbReference type="PROSITE" id="PS50932">
    <property type="entry name" value="HTH_LACI_2"/>
    <property type="match status" value="1"/>
</dbReference>
<dbReference type="OrthoDB" id="9768806at2"/>
<organism evidence="5 6">
    <name type="scientific">Flagellimonas meridianipacifica</name>
    <dbReference type="NCBI Taxonomy" id="1080225"/>
    <lineage>
        <taxon>Bacteria</taxon>
        <taxon>Pseudomonadati</taxon>
        <taxon>Bacteroidota</taxon>
        <taxon>Flavobacteriia</taxon>
        <taxon>Flavobacteriales</taxon>
        <taxon>Flavobacteriaceae</taxon>
        <taxon>Flagellimonas</taxon>
    </lineage>
</organism>
<dbReference type="InterPro" id="IPR028082">
    <property type="entry name" value="Peripla_BP_I"/>
</dbReference>
<dbReference type="PANTHER" id="PTHR30146:SF109">
    <property type="entry name" value="HTH-TYPE TRANSCRIPTIONAL REGULATOR GALS"/>
    <property type="match status" value="1"/>
</dbReference>
<comment type="caution">
    <text evidence="5">The sequence shown here is derived from an EMBL/GenBank/DDBJ whole genome shotgun (WGS) entry which is preliminary data.</text>
</comment>